<keyword evidence="1" id="KW-0472">Membrane</keyword>
<keyword evidence="1" id="KW-1133">Transmembrane helix</keyword>
<name>A0A7L7KZC2_9LACO</name>
<organism evidence="2 3">
    <name type="scientific">Companilactobacillus pabuli</name>
    <dbReference type="NCBI Taxonomy" id="2714036"/>
    <lineage>
        <taxon>Bacteria</taxon>
        <taxon>Bacillati</taxon>
        <taxon>Bacillota</taxon>
        <taxon>Bacilli</taxon>
        <taxon>Lactobacillales</taxon>
        <taxon>Lactobacillaceae</taxon>
        <taxon>Companilactobacillus</taxon>
    </lineage>
</organism>
<keyword evidence="3" id="KW-1185">Reference proteome</keyword>
<accession>A0A7L7KZC2</accession>
<protein>
    <submittedName>
        <fullName evidence="2">DUF4097 family beta strand repeat protein</fullName>
    </submittedName>
</protein>
<proteinExistence type="predicted"/>
<dbReference type="EMBL" id="CP049366">
    <property type="protein sequence ID" value="QMT84712.1"/>
    <property type="molecule type" value="Genomic_DNA"/>
</dbReference>
<gene>
    <name evidence="2" type="ORF">G6534_08810</name>
</gene>
<evidence type="ECO:0000313" key="2">
    <source>
        <dbReference type="EMBL" id="QMT84712.1"/>
    </source>
</evidence>
<keyword evidence="1" id="KW-0812">Transmembrane</keyword>
<dbReference type="RefSeq" id="WP_059074624.1">
    <property type="nucleotide sequence ID" value="NZ_CP049366.1"/>
</dbReference>
<feature type="transmembrane region" description="Helical" evidence="1">
    <location>
        <begin position="7"/>
        <end position="27"/>
    </location>
</feature>
<evidence type="ECO:0000313" key="3">
    <source>
        <dbReference type="Proteomes" id="UP000514410"/>
    </source>
</evidence>
<dbReference type="Proteomes" id="UP000514410">
    <property type="component" value="Chromosome"/>
</dbReference>
<dbReference type="AlphaFoldDB" id="A0A7L7KZC2"/>
<evidence type="ECO:0000256" key="1">
    <source>
        <dbReference type="SAM" id="Phobius"/>
    </source>
</evidence>
<sequence length="310" mass="34384">MRKYFVTGFYLLIIGGILLLGGILLGANTSVVWDHGFKVAQKVDETYPLNNFKNVYVEGQDANVNFKLGDRYKIHIDGDKSQAPSYKVKKDTLTINGKKNNKHVGVNVLGHVKVTITIPMNKTLDNVNLRLANGTVNINDVTINNLVKTAKDMDYDANLYITDATINNLEKINLYDATFNVANSKINNMTLVASQYSDVIMKNSTLVKTSINLNESTLKVKQSNLDTMNSLANHSRITMDKVVFMNKNDFRLFSNGHFTGSDVTADGLDLTTADGVVRVMDKNYGHEYQNKVDASNLLSVKATKGSITMK</sequence>
<reference evidence="2 3" key="1">
    <citation type="submission" date="2020-02" db="EMBL/GenBank/DDBJ databases">
        <title>Complete Genome Sequence of Lactobacillus sp. NFFJ11 Isolated from animal feed.</title>
        <authorList>
            <person name="Jung J.Y."/>
        </authorList>
    </citation>
    <scope>NUCLEOTIDE SEQUENCE [LARGE SCALE GENOMIC DNA]</scope>
    <source>
        <strain evidence="2 3">NFFJ11</strain>
    </source>
</reference>
<dbReference type="KEGG" id="cpab:G6534_08810"/>